<evidence type="ECO:0000313" key="8">
    <source>
        <dbReference type="EMBL" id="MBK9983498.1"/>
    </source>
</evidence>
<dbReference type="EMBL" id="JADKGY010000020">
    <property type="protein sequence ID" value="MBK9983498.1"/>
    <property type="molecule type" value="Genomic_DNA"/>
</dbReference>
<dbReference type="PANTHER" id="PTHR43806:SF11">
    <property type="entry name" value="CEREVISIN-RELATED"/>
    <property type="match status" value="1"/>
</dbReference>
<comment type="caution">
    <text evidence="8">The sequence shown here is derived from an EMBL/GenBank/DDBJ whole genome shotgun (WGS) entry which is preliminary data.</text>
</comment>
<evidence type="ECO:0000313" key="9">
    <source>
        <dbReference type="Proteomes" id="UP000808337"/>
    </source>
</evidence>
<feature type="active site" description="Charge relay system" evidence="5">
    <location>
        <position position="421"/>
    </location>
</feature>
<dbReference type="PANTHER" id="PTHR43806">
    <property type="entry name" value="PEPTIDASE S8"/>
    <property type="match status" value="1"/>
</dbReference>
<dbReference type="SUPFAM" id="SSF49785">
    <property type="entry name" value="Galactose-binding domain-like"/>
    <property type="match status" value="1"/>
</dbReference>
<accession>A0A9D7SWY1</accession>
<organism evidence="8 9">
    <name type="scientific">Candidatus Opimibacter skivensis</name>
    <dbReference type="NCBI Taxonomy" id="2982028"/>
    <lineage>
        <taxon>Bacteria</taxon>
        <taxon>Pseudomonadati</taxon>
        <taxon>Bacteroidota</taxon>
        <taxon>Saprospiria</taxon>
        <taxon>Saprospirales</taxon>
        <taxon>Saprospiraceae</taxon>
        <taxon>Candidatus Opimibacter</taxon>
    </lineage>
</organism>
<dbReference type="InterPro" id="IPR050131">
    <property type="entry name" value="Peptidase_S8_subtilisin-like"/>
</dbReference>
<evidence type="ECO:0000256" key="3">
    <source>
        <dbReference type="ARBA" id="ARBA00022801"/>
    </source>
</evidence>
<protein>
    <submittedName>
        <fullName evidence="8">S8 family serine peptidase</fullName>
    </submittedName>
</protein>
<feature type="active site" description="Charge relay system" evidence="5">
    <location>
        <position position="223"/>
    </location>
</feature>
<dbReference type="PROSITE" id="PS00138">
    <property type="entry name" value="SUBTILASE_SER"/>
    <property type="match status" value="1"/>
</dbReference>
<keyword evidence="3 5" id="KW-0378">Hydrolase</keyword>
<dbReference type="GO" id="GO:0006508">
    <property type="term" value="P:proteolysis"/>
    <property type="evidence" value="ECO:0007669"/>
    <property type="project" value="UniProtKB-KW"/>
</dbReference>
<dbReference type="InterPro" id="IPR013783">
    <property type="entry name" value="Ig-like_fold"/>
</dbReference>
<dbReference type="SUPFAM" id="SSF51126">
    <property type="entry name" value="Pectin lyase-like"/>
    <property type="match status" value="1"/>
</dbReference>
<evidence type="ECO:0000259" key="7">
    <source>
        <dbReference type="PROSITE" id="PS50853"/>
    </source>
</evidence>
<feature type="signal peptide" evidence="6">
    <location>
        <begin position="1"/>
        <end position="27"/>
    </location>
</feature>
<keyword evidence="6" id="KW-0732">Signal</keyword>
<dbReference type="InterPro" id="IPR011050">
    <property type="entry name" value="Pectin_lyase_fold/virulence"/>
</dbReference>
<dbReference type="PROSITE" id="PS50853">
    <property type="entry name" value="FN3"/>
    <property type="match status" value="1"/>
</dbReference>
<dbReference type="Proteomes" id="UP000808337">
    <property type="component" value="Unassembled WGS sequence"/>
</dbReference>
<dbReference type="PROSITE" id="PS51892">
    <property type="entry name" value="SUBTILASE"/>
    <property type="match status" value="1"/>
</dbReference>
<dbReference type="Pfam" id="PF00082">
    <property type="entry name" value="Peptidase_S8"/>
    <property type="match status" value="1"/>
</dbReference>
<dbReference type="Gene3D" id="3.40.50.200">
    <property type="entry name" value="Peptidase S8/S53 domain"/>
    <property type="match status" value="1"/>
</dbReference>
<dbReference type="InterPro" id="IPR036852">
    <property type="entry name" value="Peptidase_S8/S53_dom_sf"/>
</dbReference>
<keyword evidence="2 5" id="KW-0645">Protease</keyword>
<dbReference type="SUPFAM" id="SSF52743">
    <property type="entry name" value="Subtilisin-like"/>
    <property type="match status" value="1"/>
</dbReference>
<dbReference type="InterPro" id="IPR015500">
    <property type="entry name" value="Peptidase_S8_subtilisin-rel"/>
</dbReference>
<dbReference type="InterPro" id="IPR003961">
    <property type="entry name" value="FN3_dom"/>
</dbReference>
<dbReference type="InterPro" id="IPR000209">
    <property type="entry name" value="Peptidase_S8/S53_dom"/>
</dbReference>
<gene>
    <name evidence="8" type="ORF">IPP15_14115</name>
</gene>
<feature type="active site" description="Charge relay system" evidence="5">
    <location>
        <position position="248"/>
    </location>
</feature>
<dbReference type="InterPro" id="IPR023828">
    <property type="entry name" value="Peptidase_S8_Ser-AS"/>
</dbReference>
<evidence type="ECO:0000256" key="6">
    <source>
        <dbReference type="SAM" id="SignalP"/>
    </source>
</evidence>
<sequence length="1921" mass="209890">MKVNYIHVIRAFIFSFISFICCQPSVAQQAVTFKTGTFPVLTTTASSRSSTQAEYHFFAADHVLTPGEREALRLQGIEILYALQDHIYWVRIKGLTNDNYLKYFFDLSPEYKNTITFSERSDFNKLRLTIAPGMALSEIESWAAENTISLLDLRAMNFGFIDVEVRGSGMEKVINTPWIAYIQSIPHDEQVNYRLLNAERGWGLKSPLTRNLDGSGITVGIGDGGRLGTHEDLASSVLDLSSFALSNHATQVSGIVTGAGLLDPAFGFGYAPNAHVILRNFSDILWSSPQYISDFGMSLTNNSYGSALTDCRYLGDYDGTSAALDEMIVVYPSLLHVFSSGNSGGQTCTPFPAGYANVLGGYQPAKNVLTVGAITITDAIAGFSSRGPVEDGRLKPEVVAYGQGRFSTINNNTYSSNSGTSFSSPATTGMATLLYQRYRQLHNDSLPEAALIKNVICNGADDLGATGPDFLYGYGCINGVRSVEILESNHYASLSINDQQIVTKTMIVPSGVASVDVMLMWSDPAAAPYETVALVNDLDIVVISPTGDTSKPWHLNYTPSGVSSAATTGPDHVNNYEQVTIQTPIAGTYTIRVKGFRVPLGPQRAWVSWDIQHAGITIQSPDGGEVFKPGNVSLPNDKQYIRWDAFGTGSSTFTIDYKTSAGGAWTNIATNVPSTRRYQDWFVPNVPTDKLKVRVTASNGMQDSSNNYSVILAPPTNLSASSPCNGYIQLSWDPVTAADHYEVYKLKNEILTLLTTTSNTSISLGGFAADSAAWVTVAGVFPSGKQGLRARAVLITPGGGNQCTWNNDLRLDSLVQLRSGRKFTSSALTASDTIRVHITNEGATNASGFSLSYSINNGSVVTQPYAGTLSAGTGSVFKFNQPADLSATGNYNIKVWTTYASDPLHQNDTINTNIHHLPNTLITLPWSEDFESIPDVQVLNSRTGLPGLDAWDVSLEPTCRVRTFAGSPFCHSGDRALTVDATQNSSSKKGNLFLTMNMSSYSVNNDEILMNMYFMHHEIIPDVVNTEAVWIRGSDADTFLLLTYLPNEANLRGIYQHLTGLRITTLLNQHNQNFSSSFQVKFTHDVKGTAGQTTSEDGQTIDDISFTRIQKDITLDQLIQPQIQSCGLGIETIEVHVSNTTNMPVDSTSIFWQINGGTIHSMNIGTIAGNASMNLMLNPTFNFSNAGTYNLVSWVYSPQDDFHFNDTLRIQIVNSALITSFPYREGFETGPDGWVAGGINSSWMTGSPGKEIISRAAEGQKIWTTNLNGPHNPDEVSYLYSPCFDFTGFTQPFLSFAFQYQLETGFDYAWVEYRVEGSEDWLKLGVQGNGTNWYNDASNRWNGTQSRWVTTGIQIPVTNTVVQFRWVMQSDVGVELEGLAVDQINIYDRVQIYNGVDLQMTQPVSGNNWIHFDQSGQRILSINPEGQDLGNVTVSLFKSNQGFLLADSLYLLSRNWVVTSSLPVNGNIKLRGYFTATEANNLVNATGCSQCIVARDGFDVTALRYSGPNQDGLYSNNIASQVLTYPLDSTEIHPYENGYYAEWSTSGLSEWWITSQVTKKAGQLSRRVSSSGDDAEEHQDNGAVNPVRDIIAMTEYNGQQTIGWRFKNITIPLGSYIKDAKIKWTSRDTSSSSAQWILRSELSADASTFITSKYNITLRSRSNQVVQWQPSGWTLTNQEYTSPDIRHLVQNIVDQTTWKTGNDLVLIMKGSGLRESWSYDGDPLKAAELVITYDSTCTANGILYVNKNATGLQNGSSWTDAYRSFEQALDRAAHCSAVTQIWIAGGTYMPYVDVSRNSGFTISNGLSVYGGFFGNETNINQRIYGMYPTMLSGDIGTLNSTGDNLYHVITISSGGNVLLDGITIQGGMANGGTIPLQTGSGVYNQGSLTCKQITLVSNSAPAFYNAPGSLLITSGLVQVIP</sequence>
<evidence type="ECO:0000256" key="2">
    <source>
        <dbReference type="ARBA" id="ARBA00022670"/>
    </source>
</evidence>
<feature type="chain" id="PRO_5038497420" evidence="6">
    <location>
        <begin position="28"/>
        <end position="1921"/>
    </location>
</feature>
<proteinExistence type="inferred from homology"/>
<evidence type="ECO:0000256" key="1">
    <source>
        <dbReference type="ARBA" id="ARBA00011073"/>
    </source>
</evidence>
<dbReference type="InterPro" id="IPR008979">
    <property type="entry name" value="Galactose-bd-like_sf"/>
</dbReference>
<name>A0A9D7SWY1_9BACT</name>
<dbReference type="PRINTS" id="PR00723">
    <property type="entry name" value="SUBTILISIN"/>
</dbReference>
<evidence type="ECO:0000256" key="4">
    <source>
        <dbReference type="ARBA" id="ARBA00022825"/>
    </source>
</evidence>
<evidence type="ECO:0000256" key="5">
    <source>
        <dbReference type="PROSITE-ProRule" id="PRU01240"/>
    </source>
</evidence>
<feature type="domain" description="Fibronectin type-III" evidence="7">
    <location>
        <begin position="714"/>
        <end position="800"/>
    </location>
</feature>
<dbReference type="GO" id="GO:0004252">
    <property type="term" value="F:serine-type endopeptidase activity"/>
    <property type="evidence" value="ECO:0007669"/>
    <property type="project" value="UniProtKB-UniRule"/>
</dbReference>
<dbReference type="Gene3D" id="2.60.40.10">
    <property type="entry name" value="Immunoglobulins"/>
    <property type="match status" value="2"/>
</dbReference>
<dbReference type="Gene3D" id="2.60.120.380">
    <property type="match status" value="1"/>
</dbReference>
<reference evidence="8 9" key="1">
    <citation type="submission" date="2020-10" db="EMBL/GenBank/DDBJ databases">
        <title>Connecting structure to function with the recovery of over 1000 high-quality activated sludge metagenome-assembled genomes encoding full-length rRNA genes using long-read sequencing.</title>
        <authorList>
            <person name="Singleton C.M."/>
            <person name="Petriglieri F."/>
            <person name="Kristensen J.M."/>
            <person name="Kirkegaard R.H."/>
            <person name="Michaelsen T.Y."/>
            <person name="Andersen M.H."/>
            <person name="Karst S.M."/>
            <person name="Dueholm M.S."/>
            <person name="Nielsen P.H."/>
            <person name="Albertsen M."/>
        </authorList>
    </citation>
    <scope>NUCLEOTIDE SEQUENCE [LARGE SCALE GENOMIC DNA]</scope>
    <source>
        <strain evidence="8">Ribe_18-Q3-R11-54_MAXAC.273</strain>
    </source>
</reference>
<comment type="similarity">
    <text evidence="1 5">Belongs to the peptidase S8 family.</text>
</comment>
<keyword evidence="4 5" id="KW-0720">Serine protease</keyword>